<feature type="compositionally biased region" description="Low complexity" evidence="4">
    <location>
        <begin position="377"/>
        <end position="391"/>
    </location>
</feature>
<dbReference type="InParanoid" id="A0A2T2ZXK4"/>
<dbReference type="SMART" id="SM00906">
    <property type="entry name" value="Fungal_trans"/>
    <property type="match status" value="1"/>
</dbReference>
<organism evidence="6 7">
    <name type="scientific">Coniella lustricola</name>
    <dbReference type="NCBI Taxonomy" id="2025994"/>
    <lineage>
        <taxon>Eukaryota</taxon>
        <taxon>Fungi</taxon>
        <taxon>Dikarya</taxon>
        <taxon>Ascomycota</taxon>
        <taxon>Pezizomycotina</taxon>
        <taxon>Sordariomycetes</taxon>
        <taxon>Sordariomycetidae</taxon>
        <taxon>Diaporthales</taxon>
        <taxon>Schizoparmaceae</taxon>
        <taxon>Coniella</taxon>
    </lineage>
</organism>
<dbReference type="GO" id="GO:0003677">
    <property type="term" value="F:DNA binding"/>
    <property type="evidence" value="ECO:0007669"/>
    <property type="project" value="InterPro"/>
</dbReference>
<dbReference type="Gene3D" id="4.10.240.10">
    <property type="entry name" value="Zn(2)-C6 fungal-type DNA-binding domain"/>
    <property type="match status" value="1"/>
</dbReference>
<dbReference type="STRING" id="2025994.A0A2T2ZXK4"/>
<dbReference type="InterPro" id="IPR036864">
    <property type="entry name" value="Zn2-C6_fun-type_DNA-bd_sf"/>
</dbReference>
<gene>
    <name evidence="6" type="ORF">BD289DRAFT_443034</name>
</gene>
<dbReference type="AlphaFoldDB" id="A0A2T2ZXK4"/>
<evidence type="ECO:0000256" key="3">
    <source>
        <dbReference type="ARBA" id="ARBA00023242"/>
    </source>
</evidence>
<reference evidence="6 7" key="1">
    <citation type="journal article" date="2018" name="Mycol. Prog.">
        <title>Coniella lustricola, a new species from submerged detritus.</title>
        <authorList>
            <person name="Raudabaugh D.B."/>
            <person name="Iturriaga T."/>
            <person name="Carver A."/>
            <person name="Mondo S."/>
            <person name="Pangilinan J."/>
            <person name="Lipzen A."/>
            <person name="He G."/>
            <person name="Amirebrahimi M."/>
            <person name="Grigoriev I.V."/>
            <person name="Miller A.N."/>
        </authorList>
    </citation>
    <scope>NUCLEOTIDE SEQUENCE [LARGE SCALE GENOMIC DNA]</scope>
    <source>
        <strain evidence="6 7">B22-T-1</strain>
    </source>
</reference>
<evidence type="ECO:0000313" key="6">
    <source>
        <dbReference type="EMBL" id="PSR79073.1"/>
    </source>
</evidence>
<dbReference type="Pfam" id="PF00172">
    <property type="entry name" value="Zn_clus"/>
    <property type="match status" value="1"/>
</dbReference>
<evidence type="ECO:0000313" key="7">
    <source>
        <dbReference type="Proteomes" id="UP000241462"/>
    </source>
</evidence>
<dbReference type="GO" id="GO:0008270">
    <property type="term" value="F:zinc ion binding"/>
    <property type="evidence" value="ECO:0007669"/>
    <property type="project" value="InterPro"/>
</dbReference>
<feature type="region of interest" description="Disordered" evidence="4">
    <location>
        <begin position="655"/>
        <end position="678"/>
    </location>
</feature>
<keyword evidence="2" id="KW-0479">Metal-binding</keyword>
<feature type="region of interest" description="Disordered" evidence="4">
    <location>
        <begin position="372"/>
        <end position="394"/>
    </location>
</feature>
<dbReference type="CDD" id="cd12148">
    <property type="entry name" value="fungal_TF_MHR"/>
    <property type="match status" value="1"/>
</dbReference>
<dbReference type="Proteomes" id="UP000241462">
    <property type="component" value="Unassembled WGS sequence"/>
</dbReference>
<dbReference type="SUPFAM" id="SSF57701">
    <property type="entry name" value="Zn2/Cys6 DNA-binding domain"/>
    <property type="match status" value="1"/>
</dbReference>
<sequence>MPPQDTANRRLSCNRCHAQKLRCPKSSAAGDGQSCMRCLNKGVECVYSAPQRKGRPGKRRSHESVLEFAAQIAPRGQTPATDHVDALVSGLELQQAPLDLMNLSTLNAGPTCRGYSPTEILLSEAPVSDLAEPMSKEMCVFGSAPGLAEWTFDPENEEAWPDLWATPEFRHPWSASPPSGGTVQLTPEESLPPLYSFEAVKHRDATQAARDTYGRMGSAQDLGVNSLSQSTAVPVGFDKPQSRAWDSPDNITVWSNNVAEVSQPNLHIERSFWAYLPGQKRIYKELTDISTQVLSPRLDRQSKVRDINIAKMLEQGAPCLAAQIPSKAVCDLLLYSFVVGVQPIHPLLDLAEFRQDYGAFWCAHKSKEDRHDPLATPVSSPSPSASPWPSSTDQSLNYSKNPGFIPLLLALLFSGAVAAPESYWSSDPALACLEADVMADQLHKSYLEALHRCEWTTRPNIQALTAALLGHSCHVKGNREALQNLSFMHTVVRLAQRMGLHRDNFDEPLSASERESRRRIWWHIVELDVWYSLRYGSLACCGTESTHWQVPLPGMGVEGQAGHDPSVLATLYARGRYEMVAFVHAFLDRVNSCGPPLGLSDLREYLDAHDQLRSRIKSLMNMMPAPGAPEQGFVPLRLANASMSTHEHLFTGTSMTTTTRRGSMSSNHSSGGSNVRGQPPAPSVFLAWARISLSMLSSASLLCLQRLLLGQPDLTAQKIDRLWADCSRLAGEVLRHLLHTVRVAAFAPYAWSLRSTSADVMFWQAILIVLTFLRHKGAEDDHDNNRSSNNNNSSNTDNNNNNHDHDRAGAEATRLARHLVDEAIEVLEPPSYAKNGWGVDSDTENTEVACVWRYLKDMRSWTGEEVVPGEQV</sequence>
<dbReference type="PROSITE" id="PS50048">
    <property type="entry name" value="ZN2_CY6_FUNGAL_2"/>
    <property type="match status" value="1"/>
</dbReference>
<feature type="domain" description="Zn(2)-C6 fungal-type" evidence="5">
    <location>
        <begin position="12"/>
        <end position="47"/>
    </location>
</feature>
<evidence type="ECO:0000256" key="4">
    <source>
        <dbReference type="SAM" id="MobiDB-lite"/>
    </source>
</evidence>
<evidence type="ECO:0000256" key="2">
    <source>
        <dbReference type="ARBA" id="ARBA00022723"/>
    </source>
</evidence>
<dbReference type="InterPro" id="IPR001138">
    <property type="entry name" value="Zn2Cys6_DnaBD"/>
</dbReference>
<dbReference type="InterPro" id="IPR007219">
    <property type="entry name" value="XnlR_reg_dom"/>
</dbReference>
<dbReference type="PANTHER" id="PTHR31001">
    <property type="entry name" value="UNCHARACTERIZED TRANSCRIPTIONAL REGULATORY PROTEIN"/>
    <property type="match status" value="1"/>
</dbReference>
<evidence type="ECO:0000259" key="5">
    <source>
        <dbReference type="PROSITE" id="PS50048"/>
    </source>
</evidence>
<dbReference type="GO" id="GO:0005634">
    <property type="term" value="C:nucleus"/>
    <property type="evidence" value="ECO:0007669"/>
    <property type="project" value="UniProtKB-SubCell"/>
</dbReference>
<accession>A0A2T2ZXK4</accession>
<dbReference type="GO" id="GO:0000981">
    <property type="term" value="F:DNA-binding transcription factor activity, RNA polymerase II-specific"/>
    <property type="evidence" value="ECO:0007669"/>
    <property type="project" value="InterPro"/>
</dbReference>
<dbReference type="Pfam" id="PF04082">
    <property type="entry name" value="Fungal_trans"/>
    <property type="match status" value="1"/>
</dbReference>
<dbReference type="PANTHER" id="PTHR31001:SF40">
    <property type="entry name" value="ZN(II)2CYS6 TRANSCRIPTION FACTOR (EUROFUNG)"/>
    <property type="match status" value="1"/>
</dbReference>
<keyword evidence="3" id="KW-0539">Nucleus</keyword>
<dbReference type="GO" id="GO:0006351">
    <property type="term" value="P:DNA-templated transcription"/>
    <property type="evidence" value="ECO:0007669"/>
    <property type="project" value="InterPro"/>
</dbReference>
<feature type="compositionally biased region" description="Low complexity" evidence="4">
    <location>
        <begin position="786"/>
        <end position="801"/>
    </location>
</feature>
<dbReference type="OrthoDB" id="3037908at2759"/>
<feature type="region of interest" description="Disordered" evidence="4">
    <location>
        <begin position="779"/>
        <end position="806"/>
    </location>
</feature>
<name>A0A2T2ZXK4_9PEZI</name>
<feature type="compositionally biased region" description="Low complexity" evidence="4">
    <location>
        <begin position="655"/>
        <end position="677"/>
    </location>
</feature>
<dbReference type="InterPro" id="IPR050613">
    <property type="entry name" value="Sec_Metabolite_Reg"/>
</dbReference>
<proteinExistence type="predicted"/>
<dbReference type="CDD" id="cd00067">
    <property type="entry name" value="GAL4"/>
    <property type="match status" value="1"/>
</dbReference>
<dbReference type="SMART" id="SM00066">
    <property type="entry name" value="GAL4"/>
    <property type="match status" value="1"/>
</dbReference>
<comment type="subcellular location">
    <subcellularLocation>
        <location evidence="1">Nucleus</location>
    </subcellularLocation>
</comment>
<evidence type="ECO:0000256" key="1">
    <source>
        <dbReference type="ARBA" id="ARBA00004123"/>
    </source>
</evidence>
<dbReference type="PROSITE" id="PS00463">
    <property type="entry name" value="ZN2_CY6_FUNGAL_1"/>
    <property type="match status" value="1"/>
</dbReference>
<dbReference type="EMBL" id="KZ678581">
    <property type="protein sequence ID" value="PSR79073.1"/>
    <property type="molecule type" value="Genomic_DNA"/>
</dbReference>
<keyword evidence="7" id="KW-1185">Reference proteome</keyword>
<protein>
    <recommendedName>
        <fullName evidence="5">Zn(2)-C6 fungal-type domain-containing protein</fullName>
    </recommendedName>
</protein>